<dbReference type="EMBL" id="JFBM01000004">
    <property type="protein sequence ID" value="KFU81979.1"/>
    <property type="molecule type" value="Genomic_DNA"/>
</dbReference>
<sequence>MRTTMSEATKEELAQGWLKALTDVDHFYEICAPDCRVWHSADDKWMSLKAAIDAVHDRGGLPEFTNSRVTITEKGFFAQTSGVLKPQGEDGPEVKVHLIQIATVEGGKVVQAEEYIGPETDLAV</sequence>
<protein>
    <recommendedName>
        <fullName evidence="3">SnoaL-like domain-containing protein</fullName>
    </recommendedName>
</protein>
<evidence type="ECO:0008006" key="3">
    <source>
        <dbReference type="Google" id="ProtNLM"/>
    </source>
</evidence>
<gene>
    <name evidence="1" type="ORF">BB31_06450</name>
</gene>
<reference evidence="1 2" key="1">
    <citation type="journal article" date="2014" name="Genome Announc.">
        <title>Draft Genome Sequence of Amycolatopsis lurida NRRL 2430, Producer of the Glycopeptide Family Antibiotic Ristocetin.</title>
        <authorList>
            <person name="Kwun M.J."/>
            <person name="Hong H.J."/>
        </authorList>
    </citation>
    <scope>NUCLEOTIDE SEQUENCE [LARGE SCALE GENOMIC DNA]</scope>
    <source>
        <strain evidence="1 2">NRRL 2430</strain>
    </source>
</reference>
<dbReference type="InterPro" id="IPR032710">
    <property type="entry name" value="NTF2-like_dom_sf"/>
</dbReference>
<dbReference type="Proteomes" id="UP000256220">
    <property type="component" value="Unassembled WGS sequence"/>
</dbReference>
<name>A0A2P2FZ40_AMYLU</name>
<dbReference type="AlphaFoldDB" id="A0A2P2FZ40"/>
<organism evidence="1 2">
    <name type="scientific">Amycolatopsis lurida NRRL 2430</name>
    <dbReference type="NCBI Taxonomy" id="1460371"/>
    <lineage>
        <taxon>Bacteria</taxon>
        <taxon>Bacillati</taxon>
        <taxon>Actinomycetota</taxon>
        <taxon>Actinomycetes</taxon>
        <taxon>Pseudonocardiales</taxon>
        <taxon>Pseudonocardiaceae</taxon>
        <taxon>Amycolatopsis</taxon>
    </lineage>
</organism>
<evidence type="ECO:0000313" key="2">
    <source>
        <dbReference type="Proteomes" id="UP000256220"/>
    </source>
</evidence>
<dbReference type="Gene3D" id="3.10.450.50">
    <property type="match status" value="1"/>
</dbReference>
<accession>A0A2P2FZ40</accession>
<dbReference type="SUPFAM" id="SSF54427">
    <property type="entry name" value="NTF2-like"/>
    <property type="match status" value="1"/>
</dbReference>
<comment type="caution">
    <text evidence="1">The sequence shown here is derived from an EMBL/GenBank/DDBJ whole genome shotgun (WGS) entry which is preliminary data.</text>
</comment>
<evidence type="ECO:0000313" key="1">
    <source>
        <dbReference type="EMBL" id="KFU81979.1"/>
    </source>
</evidence>
<keyword evidence="2" id="KW-1185">Reference proteome</keyword>
<proteinExistence type="predicted"/>